<dbReference type="InterPro" id="IPR035914">
    <property type="entry name" value="Sperma_CUB_dom_sf"/>
</dbReference>
<dbReference type="SMART" id="SM00647">
    <property type="entry name" value="IBR"/>
    <property type="match status" value="1"/>
</dbReference>
<dbReference type="InterPro" id="IPR000859">
    <property type="entry name" value="CUB_dom"/>
</dbReference>
<dbReference type="PROSITE" id="PS50089">
    <property type="entry name" value="ZF_RING_2"/>
    <property type="match status" value="1"/>
</dbReference>
<dbReference type="Proteomes" id="UP000789595">
    <property type="component" value="Unassembled WGS sequence"/>
</dbReference>
<feature type="transmembrane region" description="Helical" evidence="10">
    <location>
        <begin position="1234"/>
        <end position="1257"/>
    </location>
</feature>
<organism evidence="15 16">
    <name type="scientific">Pelagomonas calceolata</name>
    <dbReference type="NCBI Taxonomy" id="35677"/>
    <lineage>
        <taxon>Eukaryota</taxon>
        <taxon>Sar</taxon>
        <taxon>Stramenopiles</taxon>
        <taxon>Ochrophyta</taxon>
        <taxon>Pelagophyceae</taxon>
        <taxon>Pelagomonadales</taxon>
        <taxon>Pelagomonadaceae</taxon>
        <taxon>Pelagomonas</taxon>
    </lineage>
</organism>
<dbReference type="SUPFAM" id="SSF57850">
    <property type="entry name" value="RING/U-box"/>
    <property type="match status" value="1"/>
</dbReference>
<dbReference type="CDD" id="cd00041">
    <property type="entry name" value="CUB"/>
    <property type="match status" value="1"/>
</dbReference>
<keyword evidence="4 8" id="KW-0863">Zinc-finger</keyword>
<evidence type="ECO:0000256" key="10">
    <source>
        <dbReference type="SAM" id="Phobius"/>
    </source>
</evidence>
<protein>
    <recommendedName>
        <fullName evidence="17">RING-type domain-containing protein</fullName>
    </recommendedName>
</protein>
<evidence type="ECO:0000256" key="4">
    <source>
        <dbReference type="ARBA" id="ARBA00022771"/>
    </source>
</evidence>
<dbReference type="InterPro" id="IPR044066">
    <property type="entry name" value="TRIAD_supradom"/>
</dbReference>
<dbReference type="GO" id="GO:0008270">
    <property type="term" value="F:zinc ion binding"/>
    <property type="evidence" value="ECO:0007669"/>
    <property type="project" value="UniProtKB-KW"/>
</dbReference>
<keyword evidence="10" id="KW-0812">Transmembrane</keyword>
<evidence type="ECO:0000313" key="16">
    <source>
        <dbReference type="Proteomes" id="UP000789595"/>
    </source>
</evidence>
<keyword evidence="16" id="KW-1185">Reference proteome</keyword>
<dbReference type="InterPro" id="IPR013083">
    <property type="entry name" value="Znf_RING/FYVE/PHD"/>
</dbReference>
<dbReference type="GO" id="GO:0016740">
    <property type="term" value="F:transferase activity"/>
    <property type="evidence" value="ECO:0007669"/>
    <property type="project" value="UniProtKB-KW"/>
</dbReference>
<feature type="region of interest" description="Disordered" evidence="9">
    <location>
        <begin position="1576"/>
        <end position="1638"/>
    </location>
</feature>
<name>A0A8J2SK66_9STRA</name>
<sequence length="1638" mass="177269">MRRLWALLWLATGAWAICHDATVTALTGRLNLATYIEGGLDPGDKCTYAIKPSSSSSMQTLVLVFEELQCDGCEIFMYEGEERVSEAQLWRCVSCGEVLPPPFYLTTKTAALITFSAPRGGASGFKIRYLAHTDDMGERADGETYEVELKMAQGLMIAPQTASGKAPRPLLYDWKINPKDCTECDVAVYVEAATLREGDTVTVSDGEGLLARWTHADFPEQWVYGRRGNVMVQLSAPGSASGSAEDEPDFIFRARYVAAGADACHVGSYCSCGEHGALDEVSLATAPSALLTDGSSATGNMLGPDACEWLVAPSLLDHSIQSLTWPPPSRSDWTPSLIFVAERVSVKYEGSVKVYDGNGENAPLLWSCAGCQFTAPPPLEASGDALYVEYVSGSGSAYYTDPVTEEASEWTGWQAIYWTETTDWDAGAGSKKVELVGGAATSIRAPHNWKGSLDYRWVVHPKVFGGSIDFLAIAWNALSLDCGDVVEAYGGAVSDDEATWALAYQEAGSPPLLKTWDCSSDLQAWLVADAFTAPPASDGITLRLLSQSTSEGGAVDFAYYSDAPKYRCGHVREPGVLTAASFVFGDGSAPADAMAASLQCEWLVRPEPIVSAISLAFYRVDLGGGRLRIYGGANATSTLLWDCAGCEEIPPILHASSHALYVTLETEAEPDGLGFEARYYASFTEGRGVGDGEMRLAAASAPSVRAPYVGDTLASGLDLNWHVDVGGGSNVLLVANAIDIPDCAQGSLTIYDGSVSNDAILDTFCGSTSTKWLASSGPEMILRLQTFTEIAGRGFDVAYFSDRPQQGCGAHLVPLAPLTGDDQQWWASSSSQQRSVLRASSFLFSDGSAPDAAARPSQDCEWILAPPVTATTRVVVAFPRLDLGDAGSFNVTQADTGAVLFSCRAGGCDAPPPPLSVACGSLAYADRCAIRVAYSTLEGSDDLDWGTGFLAHYFVASAPNTETDKVLLQTPGTDEGFAAASEDGPEDAHIAGPGLAAGKALPRLTAAWRAELAPETSLSVRMDDRLEVVQQRQVDFVDGHAAIPPRASLETDIQRHCGTVNAPAVLERHRYALPSASDELTYTTSSTTKAWALGQGNATLAYPDCGWAASATEAVTYVDVSFDAPLQLRQGISFAVYGGDTPAGQLVFLCEDCRDKISGAECCTRTLRPLRIFCGRVLTRLYVNVGTNLQNTTVNVRLTAGPARESRPYWELCWDDPLYGSQPVKEKQYRMPTVVIVVLAVGGFLALVMGVSGGIVFRGSAEDRRKRQRIAVARGRKQWAPRAVEAAAVAPKLDHARHYGRLFHEVQNRLFTKKGSCCICYAEDNAVIHLQSCNHDVCVGCMRSYCHAALGDISMFPLRCPMHHAGCTTNISDLHARRVLGRKEYRKFVDFYDRSVLGEGIHCLKCGSFVNLPRDGDPMVQCPYCAYRWCVRCKCPWHPNIKCSERADVEVEEWREQHGAQRCPGCFKVIEKDDPESCNHMTHKSTDVMPCTRERTDFCYCCGVEISPDYPHAELDKPDIPHFPDGVFQDCRAVQLGYATMVQKRRLTGRSGRRRRDVAPLETDATAGLFGAYFGNAQSPIQGEGFADETPAERRRRRRRQRREAGDDGRPRRPRSATGSGSGSGSGSGRRRRHFESP</sequence>
<feature type="domain" description="CUB" evidence="12">
    <location>
        <begin position="690"/>
        <end position="802"/>
    </location>
</feature>
<dbReference type="InterPro" id="IPR002867">
    <property type="entry name" value="IBR_dom"/>
</dbReference>
<dbReference type="Pfam" id="PF01485">
    <property type="entry name" value="IBR"/>
    <property type="match status" value="1"/>
</dbReference>
<keyword evidence="6" id="KW-0862">Zinc</keyword>
<comment type="caution">
    <text evidence="15">The sequence shown here is derived from an EMBL/GenBank/DDBJ whole genome shotgun (WGS) entry which is preliminary data.</text>
</comment>
<evidence type="ECO:0000256" key="7">
    <source>
        <dbReference type="ARBA" id="ARBA00023157"/>
    </source>
</evidence>
<feature type="domain" description="RING-type" evidence="14">
    <location>
        <begin position="1313"/>
        <end position="1526"/>
    </location>
</feature>
<feature type="signal peptide" evidence="11">
    <location>
        <begin position="1"/>
        <end position="16"/>
    </location>
</feature>
<dbReference type="OrthoDB" id="10009520at2759"/>
<dbReference type="SUPFAM" id="SSF49854">
    <property type="entry name" value="Spermadhesin, CUB domain"/>
    <property type="match status" value="2"/>
</dbReference>
<evidence type="ECO:0000259" key="12">
    <source>
        <dbReference type="PROSITE" id="PS01180"/>
    </source>
</evidence>
<keyword evidence="10" id="KW-1133">Transmembrane helix</keyword>
<keyword evidence="7" id="KW-1015">Disulfide bond</keyword>
<evidence type="ECO:0000256" key="3">
    <source>
        <dbReference type="ARBA" id="ARBA00022737"/>
    </source>
</evidence>
<evidence type="ECO:0000256" key="2">
    <source>
        <dbReference type="ARBA" id="ARBA00022723"/>
    </source>
</evidence>
<dbReference type="PROSITE" id="PS01180">
    <property type="entry name" value="CUB"/>
    <property type="match status" value="3"/>
</dbReference>
<dbReference type="EMBL" id="CAKKNE010000002">
    <property type="protein sequence ID" value="CAH0367969.1"/>
    <property type="molecule type" value="Genomic_DNA"/>
</dbReference>
<evidence type="ECO:0000313" key="15">
    <source>
        <dbReference type="EMBL" id="CAH0367969.1"/>
    </source>
</evidence>
<dbReference type="SMART" id="SM00042">
    <property type="entry name" value="CUB"/>
    <property type="match status" value="1"/>
</dbReference>
<evidence type="ECO:0008006" key="17">
    <source>
        <dbReference type="Google" id="ProtNLM"/>
    </source>
</evidence>
<gene>
    <name evidence="15" type="ORF">PECAL_2P10160</name>
</gene>
<feature type="domain" description="CUB" evidence="12">
    <location>
        <begin position="18"/>
        <end position="132"/>
    </location>
</feature>
<accession>A0A8J2SK66</accession>
<keyword evidence="10" id="KW-0472">Membrane</keyword>
<reference evidence="15" key="1">
    <citation type="submission" date="2021-11" db="EMBL/GenBank/DDBJ databases">
        <authorList>
            <consortium name="Genoscope - CEA"/>
            <person name="William W."/>
        </authorList>
    </citation>
    <scope>NUCLEOTIDE SEQUENCE</scope>
</reference>
<evidence type="ECO:0000256" key="6">
    <source>
        <dbReference type="ARBA" id="ARBA00022833"/>
    </source>
</evidence>
<keyword evidence="1" id="KW-0808">Transferase</keyword>
<keyword evidence="3" id="KW-0677">Repeat</keyword>
<keyword evidence="2" id="KW-0479">Metal-binding</keyword>
<evidence type="ECO:0000256" key="8">
    <source>
        <dbReference type="PROSITE-ProRule" id="PRU00175"/>
    </source>
</evidence>
<evidence type="ECO:0000256" key="1">
    <source>
        <dbReference type="ARBA" id="ARBA00022679"/>
    </source>
</evidence>
<proteinExistence type="predicted"/>
<feature type="domain" description="RING-type" evidence="13">
    <location>
        <begin position="1317"/>
        <end position="1364"/>
    </location>
</feature>
<evidence type="ECO:0000259" key="13">
    <source>
        <dbReference type="PROSITE" id="PS50089"/>
    </source>
</evidence>
<keyword evidence="11" id="KW-0732">Signal</keyword>
<feature type="domain" description="CUB" evidence="12">
    <location>
        <begin position="568"/>
        <end position="682"/>
    </location>
</feature>
<keyword evidence="5" id="KW-0833">Ubl conjugation pathway</keyword>
<dbReference type="Gene3D" id="2.60.120.290">
    <property type="entry name" value="Spermadhesin, CUB domain"/>
    <property type="match status" value="1"/>
</dbReference>
<dbReference type="Gene3D" id="3.30.40.10">
    <property type="entry name" value="Zinc/RING finger domain, C3HC4 (zinc finger)"/>
    <property type="match status" value="1"/>
</dbReference>
<dbReference type="PROSITE" id="PS00518">
    <property type="entry name" value="ZF_RING_1"/>
    <property type="match status" value="1"/>
</dbReference>
<evidence type="ECO:0000256" key="5">
    <source>
        <dbReference type="ARBA" id="ARBA00022786"/>
    </source>
</evidence>
<dbReference type="InterPro" id="IPR017907">
    <property type="entry name" value="Znf_RING_CS"/>
</dbReference>
<evidence type="ECO:0000259" key="14">
    <source>
        <dbReference type="PROSITE" id="PS51873"/>
    </source>
</evidence>
<feature type="compositionally biased region" description="Basic residues" evidence="9">
    <location>
        <begin position="1629"/>
        <end position="1638"/>
    </location>
</feature>
<evidence type="ECO:0000256" key="9">
    <source>
        <dbReference type="SAM" id="MobiDB-lite"/>
    </source>
</evidence>
<dbReference type="InterPro" id="IPR001841">
    <property type="entry name" value="Znf_RING"/>
</dbReference>
<dbReference type="PANTHER" id="PTHR24251">
    <property type="entry name" value="OVOCHYMASE-RELATED"/>
    <property type="match status" value="1"/>
</dbReference>
<evidence type="ECO:0000256" key="11">
    <source>
        <dbReference type="SAM" id="SignalP"/>
    </source>
</evidence>
<dbReference type="PROSITE" id="PS51873">
    <property type="entry name" value="TRIAD"/>
    <property type="match status" value="1"/>
</dbReference>
<feature type="chain" id="PRO_5035268232" description="RING-type domain-containing protein" evidence="11">
    <location>
        <begin position="17"/>
        <end position="1638"/>
    </location>
</feature>
<dbReference type="Pfam" id="PF00431">
    <property type="entry name" value="CUB"/>
    <property type="match status" value="1"/>
</dbReference>